<accession>A0A2W5PTV0</accession>
<dbReference type="PANTHER" id="PTHR30136">
    <property type="entry name" value="HELIX-TURN-HELIX TRANSCRIPTIONAL REGULATOR, ICLR FAMILY"/>
    <property type="match status" value="1"/>
</dbReference>
<evidence type="ECO:0000256" key="4">
    <source>
        <dbReference type="SAM" id="MobiDB-lite"/>
    </source>
</evidence>
<feature type="region of interest" description="Disordered" evidence="4">
    <location>
        <begin position="1"/>
        <end position="22"/>
    </location>
</feature>
<dbReference type="PROSITE" id="PS51078">
    <property type="entry name" value="ICLR_ED"/>
    <property type="match status" value="1"/>
</dbReference>
<dbReference type="PANTHER" id="PTHR30136:SF24">
    <property type="entry name" value="HTH-TYPE TRANSCRIPTIONAL REPRESSOR ALLR"/>
    <property type="match status" value="1"/>
</dbReference>
<dbReference type="GO" id="GO:0045892">
    <property type="term" value="P:negative regulation of DNA-templated transcription"/>
    <property type="evidence" value="ECO:0007669"/>
    <property type="project" value="TreeGrafter"/>
</dbReference>
<gene>
    <name evidence="7" type="ORF">DI556_15305</name>
</gene>
<dbReference type="Pfam" id="PF09339">
    <property type="entry name" value="HTH_IclR"/>
    <property type="match status" value="1"/>
</dbReference>
<dbReference type="GO" id="GO:0003700">
    <property type="term" value="F:DNA-binding transcription factor activity"/>
    <property type="evidence" value="ECO:0007669"/>
    <property type="project" value="TreeGrafter"/>
</dbReference>
<reference evidence="7 8" key="1">
    <citation type="submission" date="2017-08" db="EMBL/GenBank/DDBJ databases">
        <title>Infants hospitalized years apart are colonized by the same room-sourced microbial strains.</title>
        <authorList>
            <person name="Brooks B."/>
            <person name="Olm M.R."/>
            <person name="Firek B.A."/>
            <person name="Baker R."/>
            <person name="Thomas B.C."/>
            <person name="Morowitz M.J."/>
            <person name="Banfield J.F."/>
        </authorList>
    </citation>
    <scope>NUCLEOTIDE SEQUENCE [LARGE SCALE GENOMIC DNA]</scope>
    <source>
        <strain evidence="7">S2_005_002_R2_34</strain>
    </source>
</reference>
<sequence length="276" mass="30165">MLQMRNVKKDGLGGMRMDGSDARGRASSTRMLAALDLFSVERPVISAMDIGAELSLPRATTYRHLKTLCEAGLLLRLGNSDFCLGPRIVQLDRQIQLSDPLIAASRAPMVECLRTQGWDGMLLCSFVRDFVLCTHQEVRPGSEIQLKRARGIPFPMFHGPASLIIAAHLPIGRVRELYIRALEEDGASARALGPDWDSARKRLRAIKQRGFVVSQNEFQTGMTGVSAPIFDSKHGIVGSVSAVLGPAVTGQDEAKMGRGILDCARTITDRLEKRIG</sequence>
<dbReference type="InterPro" id="IPR050707">
    <property type="entry name" value="HTH_MetabolicPath_Reg"/>
</dbReference>
<dbReference type="AlphaFoldDB" id="A0A2W5PTV0"/>
<dbReference type="InterPro" id="IPR036388">
    <property type="entry name" value="WH-like_DNA-bd_sf"/>
</dbReference>
<keyword evidence="1" id="KW-0805">Transcription regulation</keyword>
<dbReference type="InterPro" id="IPR014757">
    <property type="entry name" value="Tscrpt_reg_IclR_C"/>
</dbReference>
<keyword evidence="3" id="KW-0804">Transcription</keyword>
<dbReference type="Gene3D" id="3.30.450.40">
    <property type="match status" value="1"/>
</dbReference>
<protein>
    <recommendedName>
        <fullName evidence="9">IclR family transcriptional regulator</fullName>
    </recommendedName>
</protein>
<dbReference type="SUPFAM" id="SSF55781">
    <property type="entry name" value="GAF domain-like"/>
    <property type="match status" value="1"/>
</dbReference>
<dbReference type="InterPro" id="IPR029016">
    <property type="entry name" value="GAF-like_dom_sf"/>
</dbReference>
<dbReference type="Gene3D" id="1.10.10.10">
    <property type="entry name" value="Winged helix-like DNA-binding domain superfamily/Winged helix DNA-binding domain"/>
    <property type="match status" value="1"/>
</dbReference>
<dbReference type="SMART" id="SM00346">
    <property type="entry name" value="HTH_ICLR"/>
    <property type="match status" value="1"/>
</dbReference>
<dbReference type="PROSITE" id="PS51077">
    <property type="entry name" value="HTH_ICLR"/>
    <property type="match status" value="1"/>
</dbReference>
<evidence type="ECO:0000259" key="6">
    <source>
        <dbReference type="PROSITE" id="PS51078"/>
    </source>
</evidence>
<keyword evidence="2" id="KW-0238">DNA-binding</keyword>
<comment type="caution">
    <text evidence="7">The sequence shown here is derived from an EMBL/GenBank/DDBJ whole genome shotgun (WGS) entry which is preliminary data.</text>
</comment>
<evidence type="ECO:0000256" key="3">
    <source>
        <dbReference type="ARBA" id="ARBA00023163"/>
    </source>
</evidence>
<feature type="domain" description="IclR-ED" evidence="6">
    <location>
        <begin position="87"/>
        <end position="273"/>
    </location>
</feature>
<dbReference type="InterPro" id="IPR005471">
    <property type="entry name" value="Tscrpt_reg_IclR_N"/>
</dbReference>
<organism evidence="7 8">
    <name type="scientific">Rhodovulum sulfidophilum</name>
    <name type="common">Rhodobacter sulfidophilus</name>
    <dbReference type="NCBI Taxonomy" id="35806"/>
    <lineage>
        <taxon>Bacteria</taxon>
        <taxon>Pseudomonadati</taxon>
        <taxon>Pseudomonadota</taxon>
        <taxon>Alphaproteobacteria</taxon>
        <taxon>Rhodobacterales</taxon>
        <taxon>Paracoccaceae</taxon>
        <taxon>Rhodovulum</taxon>
    </lineage>
</organism>
<evidence type="ECO:0000256" key="1">
    <source>
        <dbReference type="ARBA" id="ARBA00023015"/>
    </source>
</evidence>
<dbReference type="GO" id="GO:0003677">
    <property type="term" value="F:DNA binding"/>
    <property type="evidence" value="ECO:0007669"/>
    <property type="project" value="UniProtKB-KW"/>
</dbReference>
<evidence type="ECO:0000313" key="8">
    <source>
        <dbReference type="Proteomes" id="UP000249185"/>
    </source>
</evidence>
<proteinExistence type="predicted"/>
<name>A0A2W5PTV0_RHOSU</name>
<dbReference type="Pfam" id="PF01614">
    <property type="entry name" value="IclR_C"/>
    <property type="match status" value="1"/>
</dbReference>
<evidence type="ECO:0008006" key="9">
    <source>
        <dbReference type="Google" id="ProtNLM"/>
    </source>
</evidence>
<feature type="domain" description="HTH iclR-type" evidence="5">
    <location>
        <begin position="25"/>
        <end position="86"/>
    </location>
</feature>
<dbReference type="Proteomes" id="UP000249185">
    <property type="component" value="Unassembled WGS sequence"/>
</dbReference>
<evidence type="ECO:0000256" key="2">
    <source>
        <dbReference type="ARBA" id="ARBA00023125"/>
    </source>
</evidence>
<evidence type="ECO:0000259" key="5">
    <source>
        <dbReference type="PROSITE" id="PS51077"/>
    </source>
</evidence>
<dbReference type="EMBL" id="QFPW01000013">
    <property type="protein sequence ID" value="PZQ48187.1"/>
    <property type="molecule type" value="Genomic_DNA"/>
</dbReference>
<dbReference type="InterPro" id="IPR036390">
    <property type="entry name" value="WH_DNA-bd_sf"/>
</dbReference>
<evidence type="ECO:0000313" key="7">
    <source>
        <dbReference type="EMBL" id="PZQ48187.1"/>
    </source>
</evidence>
<dbReference type="SUPFAM" id="SSF46785">
    <property type="entry name" value="Winged helix' DNA-binding domain"/>
    <property type="match status" value="1"/>
</dbReference>